<dbReference type="GeneID" id="77931950"/>
<evidence type="ECO:0000313" key="3">
    <source>
        <dbReference type="Proteomes" id="UP000693837"/>
    </source>
</evidence>
<dbReference type="KEGG" id="vg:77931950"/>
<protein>
    <submittedName>
        <fullName evidence="2">Uncharacterized protein</fullName>
    </submittedName>
</protein>
<sequence>MLKSEVAQLLAKAALIDNRKIDAATVEAWHEVIGHVDYDVAMAALTIHRRASSEYLMPAHIIANLRKARDMRAVEASRQRALDPPKPQPRTKMPEWFREALANFGKSPALDARDSDSKR</sequence>
<dbReference type="Proteomes" id="UP000693837">
    <property type="component" value="Segment"/>
</dbReference>
<name>A0A8F3IIC9_9CAUD</name>
<accession>A0A8F3IIC9</accession>
<dbReference type="Gene3D" id="1.10.8.200">
    <property type="entry name" value="Replisome organizer (g39p helicase loader/inhibitor protein)"/>
    <property type="match status" value="1"/>
</dbReference>
<dbReference type="RefSeq" id="YP_010656076.1">
    <property type="nucleotide sequence ID" value="NC_070834.1"/>
</dbReference>
<gene>
    <name evidence="2" type="primary">75</name>
    <name evidence="2" type="ORF">SEA_PERSISTENCE_75</name>
</gene>
<evidence type="ECO:0000313" key="2">
    <source>
        <dbReference type="EMBL" id="QWY79703.1"/>
    </source>
</evidence>
<proteinExistence type="predicted"/>
<evidence type="ECO:0000256" key="1">
    <source>
        <dbReference type="SAM" id="MobiDB-lite"/>
    </source>
</evidence>
<dbReference type="EMBL" id="MW712719">
    <property type="protein sequence ID" value="QWY79703.1"/>
    <property type="molecule type" value="Genomic_DNA"/>
</dbReference>
<feature type="region of interest" description="Disordered" evidence="1">
    <location>
        <begin position="75"/>
        <end position="94"/>
    </location>
</feature>
<reference evidence="2" key="1">
    <citation type="submission" date="2021-03" db="EMBL/GenBank/DDBJ databases">
        <authorList>
            <person name="Pedlow M.R."/>
            <person name="Nance H.A."/>
            <person name="Bradley A.M."/>
            <person name="Brown C.A."/>
            <person name="Channell S.A."/>
            <person name="Forbes A.M."/>
            <person name="Lovell B."/>
            <person name="Mcdonald B.E."/>
            <person name="Silva M.B."/>
            <person name="White G.J."/>
            <person name="Zack K.M."/>
            <person name="Garlena R.A."/>
            <person name="Russell D.A."/>
            <person name="Jacobs-Sera D."/>
            <person name="Hatfull G.F."/>
        </authorList>
    </citation>
    <scope>NUCLEOTIDE SEQUENCE</scope>
</reference>
<organism evidence="2 3">
    <name type="scientific">Arthrobacter phage Persistence</name>
    <dbReference type="NCBI Taxonomy" id="2836007"/>
    <lineage>
        <taxon>Viruses</taxon>
        <taxon>Duplodnaviria</taxon>
        <taxon>Heunggongvirae</taxon>
        <taxon>Uroviricota</taxon>
        <taxon>Caudoviricetes</taxon>
        <taxon>Persistencevirus</taxon>
        <taxon>Persistencevirus persistence</taxon>
    </lineage>
</organism>
<keyword evidence="3" id="KW-1185">Reference proteome</keyword>